<comment type="caution">
    <text evidence="1">The sequence shown here is derived from an EMBL/GenBank/DDBJ whole genome shotgun (WGS) entry which is preliminary data.</text>
</comment>
<sequence>MSLLLCPPSSSRISLQRKPSWTASRHRSFISTEEQKVLGFRSTNNEFIGMPIVGLGNKLRTQWNFLGGSRVIVLPKVTRLNNLRKGPSVSASWLASSQIASSAFTLGTIAVLPFYTLMVLAPNTDLTRRTMESSIPYVLLGVLYAYLLYLSWTPDTLRAMFASKYWLPELPGITRMFSNEMTVSSAWIHLLAVDLFAARQVFHDGLKNKIETRHSVSLCLLFCPVGIVTHVITKSSIIQPWLGSRWSSHHLPNSSVKQLLPTFADDDLSSLCSWADKVKFKYPWSSPLHYIDTPDHLCNYKYDRDCKNENGDKGMCVSGAINNYTNQLLAYGSSFSSAYNLTESLLFLSHFIGDIHQPLHVGFTSDKGGNAIDVHWYTKKEVLHHVWDDDIIETAEERFYNSDVEQFVNAIKQNISGSWSDQVEKWQICSYNKTACPDVYATESITAACQWAYRNATEGSVLEDDYFLSRLPVVNLRLAEGGVRLAATLNRIFRQ</sequence>
<protein>
    <submittedName>
        <fullName evidence="1">Neoxanthin synthase protein</fullName>
        <ecNumber evidence="1">3.1.30.1</ecNumber>
        <ecNumber evidence="1">5.3.99.9</ecNumber>
    </submittedName>
</protein>
<dbReference type="Proteomes" id="UP000827976">
    <property type="component" value="Chromosome 17"/>
</dbReference>
<reference evidence="2" key="1">
    <citation type="journal article" date="2022" name="Nat. Commun.">
        <title>Chromosome evolution and the genetic basis of agronomically important traits in greater yam.</title>
        <authorList>
            <person name="Bredeson J.V."/>
            <person name="Lyons J.B."/>
            <person name="Oniyinde I.O."/>
            <person name="Okereke N.R."/>
            <person name="Kolade O."/>
            <person name="Nnabue I."/>
            <person name="Nwadili C.O."/>
            <person name="Hribova E."/>
            <person name="Parker M."/>
            <person name="Nwogha J."/>
            <person name="Shu S."/>
            <person name="Carlson J."/>
            <person name="Kariba R."/>
            <person name="Muthemba S."/>
            <person name="Knop K."/>
            <person name="Barton G.J."/>
            <person name="Sherwood A.V."/>
            <person name="Lopez-Montes A."/>
            <person name="Asiedu R."/>
            <person name="Jamnadass R."/>
            <person name="Muchugi A."/>
            <person name="Goodstein D."/>
            <person name="Egesi C.N."/>
            <person name="Featherston J."/>
            <person name="Asfaw A."/>
            <person name="Simpson G.G."/>
            <person name="Dolezel J."/>
            <person name="Hendre P.S."/>
            <person name="Van Deynze A."/>
            <person name="Kumar P.L."/>
            <person name="Obidiegwu J.E."/>
            <person name="Bhattacharjee R."/>
            <person name="Rokhsar D.S."/>
        </authorList>
    </citation>
    <scope>NUCLEOTIDE SEQUENCE [LARGE SCALE GENOMIC DNA]</scope>
    <source>
        <strain evidence="2">cv. TDa95/00328</strain>
    </source>
</reference>
<keyword evidence="1" id="KW-0378">Hydrolase</keyword>
<gene>
    <name evidence="1" type="ORF">IHE45_17G090700</name>
</gene>
<keyword evidence="2" id="KW-1185">Reference proteome</keyword>
<evidence type="ECO:0000313" key="2">
    <source>
        <dbReference type="Proteomes" id="UP000827976"/>
    </source>
</evidence>
<name>A0ACB7UDY7_DIOAL</name>
<dbReference type="EMBL" id="CM037027">
    <property type="protein sequence ID" value="KAH7658483.1"/>
    <property type="molecule type" value="Genomic_DNA"/>
</dbReference>
<accession>A0ACB7UDY7</accession>
<proteinExistence type="predicted"/>
<dbReference type="EC" id="5.3.99.9" evidence="1"/>
<keyword evidence="1" id="KW-0413">Isomerase</keyword>
<organism evidence="1 2">
    <name type="scientific">Dioscorea alata</name>
    <name type="common">Purple yam</name>
    <dbReference type="NCBI Taxonomy" id="55571"/>
    <lineage>
        <taxon>Eukaryota</taxon>
        <taxon>Viridiplantae</taxon>
        <taxon>Streptophyta</taxon>
        <taxon>Embryophyta</taxon>
        <taxon>Tracheophyta</taxon>
        <taxon>Spermatophyta</taxon>
        <taxon>Magnoliopsida</taxon>
        <taxon>Liliopsida</taxon>
        <taxon>Dioscoreales</taxon>
        <taxon>Dioscoreaceae</taxon>
        <taxon>Dioscorea</taxon>
    </lineage>
</organism>
<dbReference type="EC" id="3.1.30.1" evidence="1"/>
<evidence type="ECO:0000313" key="1">
    <source>
        <dbReference type="EMBL" id="KAH7658483.1"/>
    </source>
</evidence>